<keyword evidence="5" id="KW-1185">Reference proteome</keyword>
<proteinExistence type="predicted"/>
<reference evidence="3 5" key="2">
    <citation type="submission" date="2018-08" db="EMBL/GenBank/DDBJ databases">
        <title>Genomic Encyclopedia of Archaeal and Bacterial Type Strains, Phase II (KMG-II): from individual species to whole genera.</title>
        <authorList>
            <person name="Goeker M."/>
        </authorList>
    </citation>
    <scope>NUCLEOTIDE SEQUENCE [LARGE SCALE GENOMIC DNA]</scope>
    <source>
        <strain evidence="3 5">DSM 2261</strain>
    </source>
</reference>
<sequence>MAPNPSPQTAGRVAPVPQKQTARDVINLVVMVGGTVDPINSDPKARSASYRNPKVAPPPDPKKDNDPDWYWGLNRPLREALERLQQKYRNLHLFVAHGWTGDNSPTNRRIAGAYLADRLCGGNGEKAYYKGFLHSEVSIHLIGHSHGGNVINEFTHRVATSKQWPKQWKIRSVTYLSTPFFKRLHPVDTGAFHKECRVLNVYCKYDLTQRVIADFSLFPLNDVLKQVCASELVERIAEVKFDTGLLQRAMLSVDVQIKGSKWYVPDPKLLMDAAEGKKLYDGVLATLKQVHAVFDKAREIIDRFNQGIDYPVPKELDAKLTKHRQVMSDTLASKFRLRLDEIERGLDKTEKAFQARRKSGKFPHHGFFEDLHVTAFLQPLVRFLSVDRTSLRGPLWDLVYELLKEQIHEFDNTETTPAAQLRGTPFAARIVDLPITNEDKFFGKGKDAAFDKFIARLEGIETRYAQAPTQHTLMDLLFTLIAQMEPLRTAVSKWATAVDWYEGMLRSEAWVKSKLGAQTDLDKLVLRFVQMLESYALIFKDRDCGPMQVDDPKFNEEGTPTLGSIPYFAMTAHSTSRQDLYTKVKAALEGQFDTLPRAGK</sequence>
<name>A0AAC8Q0A1_9BACT</name>
<evidence type="ECO:0000313" key="5">
    <source>
        <dbReference type="Proteomes" id="UP000256345"/>
    </source>
</evidence>
<dbReference type="Gene3D" id="3.40.50.1820">
    <property type="entry name" value="alpha/beta hydrolase"/>
    <property type="match status" value="1"/>
</dbReference>
<feature type="region of interest" description="Disordered" evidence="1">
    <location>
        <begin position="35"/>
        <end position="68"/>
    </location>
</feature>
<reference evidence="2 4" key="1">
    <citation type="submission" date="2015-05" db="EMBL/GenBank/DDBJ databases">
        <title>Genome assembly of Archangium gephyra DSM 2261.</title>
        <authorList>
            <person name="Sharma G."/>
            <person name="Subramanian S."/>
        </authorList>
    </citation>
    <scope>NUCLEOTIDE SEQUENCE [LARGE SCALE GENOMIC DNA]</scope>
    <source>
        <strain evidence="2 4">DSM 2261</strain>
    </source>
</reference>
<evidence type="ECO:0000256" key="1">
    <source>
        <dbReference type="SAM" id="MobiDB-lite"/>
    </source>
</evidence>
<gene>
    <name evidence="2" type="ORF">AA314_00145</name>
    <name evidence="3" type="ORF">ATI61_12284</name>
</gene>
<dbReference type="RefSeq" id="WP_047853855.1">
    <property type="nucleotide sequence ID" value="NZ_CP011509.1"/>
</dbReference>
<feature type="region of interest" description="Disordered" evidence="1">
    <location>
        <begin position="1"/>
        <end position="20"/>
    </location>
</feature>
<dbReference type="EMBL" id="QUMU01000022">
    <property type="protein sequence ID" value="REG20384.1"/>
    <property type="molecule type" value="Genomic_DNA"/>
</dbReference>
<accession>A0AAC8Q0A1</accession>
<dbReference type="EMBL" id="CP011509">
    <property type="protein sequence ID" value="AKI98518.1"/>
    <property type="molecule type" value="Genomic_DNA"/>
</dbReference>
<dbReference type="Proteomes" id="UP000035579">
    <property type="component" value="Chromosome"/>
</dbReference>
<evidence type="ECO:0000313" key="3">
    <source>
        <dbReference type="EMBL" id="REG20384.1"/>
    </source>
</evidence>
<evidence type="ECO:0000313" key="4">
    <source>
        <dbReference type="Proteomes" id="UP000035579"/>
    </source>
</evidence>
<evidence type="ECO:0000313" key="2">
    <source>
        <dbReference type="EMBL" id="AKI98518.1"/>
    </source>
</evidence>
<dbReference type="AlphaFoldDB" id="A0AAC8Q0A1"/>
<dbReference type="SUPFAM" id="SSF53474">
    <property type="entry name" value="alpha/beta-Hydrolases"/>
    <property type="match status" value="1"/>
</dbReference>
<dbReference type="InterPro" id="IPR029058">
    <property type="entry name" value="AB_hydrolase_fold"/>
</dbReference>
<dbReference type="Proteomes" id="UP000256345">
    <property type="component" value="Unassembled WGS sequence"/>
</dbReference>
<protein>
    <submittedName>
        <fullName evidence="2">Uncharacterized protein</fullName>
    </submittedName>
</protein>
<organism evidence="2 4">
    <name type="scientific">Archangium gephyra</name>
    <dbReference type="NCBI Taxonomy" id="48"/>
    <lineage>
        <taxon>Bacteria</taxon>
        <taxon>Pseudomonadati</taxon>
        <taxon>Myxococcota</taxon>
        <taxon>Myxococcia</taxon>
        <taxon>Myxococcales</taxon>
        <taxon>Cystobacterineae</taxon>
        <taxon>Archangiaceae</taxon>
        <taxon>Archangium</taxon>
    </lineage>
</organism>
<dbReference type="KEGG" id="age:AA314_00145"/>